<evidence type="ECO:0000313" key="2">
    <source>
        <dbReference type="Proteomes" id="UP000253831"/>
    </source>
</evidence>
<organism evidence="1 2">
    <name type="scientific">Candidatus Accumulibacter meliphilus</name>
    <dbReference type="NCBI Taxonomy" id="2211374"/>
    <lineage>
        <taxon>Bacteria</taxon>
        <taxon>Pseudomonadati</taxon>
        <taxon>Pseudomonadota</taxon>
        <taxon>Betaproteobacteria</taxon>
        <taxon>Candidatus Accumulibacter</taxon>
    </lineage>
</organism>
<reference evidence="1 2" key="1">
    <citation type="submission" date="2018-05" db="EMBL/GenBank/DDBJ databases">
        <title>Integrated omic analyses show evidence that a Ca. Accumulibacter phosphatis strain performs denitrification under micro-aerobic conditions.</title>
        <authorList>
            <person name="Camejo P.Y."/>
            <person name="Katherine M.D."/>
            <person name="Daniel N.R."/>
        </authorList>
    </citation>
    <scope>NUCLEOTIDE SEQUENCE [LARGE SCALE GENOMIC DNA]</scope>
    <source>
        <strain evidence="1">UW-LDO-IC</strain>
    </source>
</reference>
<evidence type="ECO:0000313" key="1">
    <source>
        <dbReference type="EMBL" id="RDE50098.1"/>
    </source>
</evidence>
<dbReference type="InterPro" id="IPR029058">
    <property type="entry name" value="AB_hydrolase_fold"/>
</dbReference>
<dbReference type="SUPFAM" id="SSF53474">
    <property type="entry name" value="alpha/beta-Hydrolases"/>
    <property type="match status" value="1"/>
</dbReference>
<dbReference type="PANTHER" id="PTHR42972:SF8">
    <property type="entry name" value="POLYHYDROXYBUTYRATE DEPOLYMERASE"/>
    <property type="match status" value="1"/>
</dbReference>
<dbReference type="EMBL" id="QPGA01000026">
    <property type="protein sequence ID" value="RDE50098.1"/>
    <property type="molecule type" value="Genomic_DNA"/>
</dbReference>
<sequence length="424" mass="45716">MAAGVNLDPTQISVSGISSGGFMAHQFHLAHSQYIMGAGIVAGGPYYCARGNIVDALTRCSRFATLECLAAKLDPKLCGQTKLAPKSRSEIERAAAASFAEARKQESAGKISPLANLRDDKIYLFSGSYDEIVPNEVMATVFRFYADPDKGAVRQGNIDFSSTFPARHTMVRDSFGKPAGSVVGDCALPPAPPPPTESNAYIDDCQAVAEQHQEKNHCTCPAAPAVGEEATAACPPPDKLAACKDLQDVDLAGAILRRIYGAQALSKGRMPVQENELQAFDQRKVFGKFSNIPHTALQNASMAREGYVFIPAACKDGRQCKLHIAFHGCKQGGTSDYRPGHTGNLFAKYAGYNEWAKANDVLVLYPQIQARSLGPVNPRGCWDWWGQNYTHAGYHTRDGKQIKAVAQMINSLVGGQPLLEVPPE</sequence>
<accession>A0A369XRS4</accession>
<proteinExistence type="predicted"/>
<dbReference type="PANTHER" id="PTHR42972">
    <property type="entry name" value="TOL-PAL SYSTEM PROTEIN TOLB"/>
    <property type="match status" value="1"/>
</dbReference>
<name>A0A369XRS4_9PROT</name>
<comment type="caution">
    <text evidence="1">The sequence shown here is derived from an EMBL/GenBank/DDBJ whole genome shotgun (WGS) entry which is preliminary data.</text>
</comment>
<evidence type="ECO:0008006" key="3">
    <source>
        <dbReference type="Google" id="ProtNLM"/>
    </source>
</evidence>
<dbReference type="AlphaFoldDB" id="A0A369XRS4"/>
<dbReference type="Gene3D" id="3.40.50.1820">
    <property type="entry name" value="alpha/beta hydrolase"/>
    <property type="match status" value="2"/>
</dbReference>
<dbReference type="Proteomes" id="UP000253831">
    <property type="component" value="Unassembled WGS sequence"/>
</dbReference>
<gene>
    <name evidence="1" type="ORF">DVS81_13125</name>
</gene>
<protein>
    <recommendedName>
        <fullName evidence="3">Poly (3-hydroxybutyrate) depolymerase</fullName>
    </recommendedName>
</protein>